<sequence>MFVCCLEHDIERGDLDSIDELLQYMIKLNCIPDAGLYERYFGMCNSLDKPLLVMKHFDIICKNGINWEETDRYTSQKKIRISFGMYEQIFISCLKTGNVERGMEAMKNLLGALKGAYKLIPSSTWKDFTKLMETTQVDKSITAILNQISSSSTPVEGGMTTPISVEIPRHKSVIIKQIEEILDKYTAST</sequence>
<evidence type="ECO:0000313" key="1">
    <source>
        <dbReference type="EMBL" id="UVC54306.1"/>
    </source>
</evidence>
<proteinExistence type="predicted"/>
<evidence type="ECO:0000313" key="2">
    <source>
        <dbReference type="Proteomes" id="UP000244803"/>
    </source>
</evidence>
<gene>
    <name evidence="1" type="ORF">MACJ_003843</name>
</gene>
<dbReference type="AlphaFoldDB" id="A0A976XKE6"/>
<dbReference type="EMBL" id="CP056066">
    <property type="protein sequence ID" value="UVC54306.1"/>
    <property type="molecule type" value="Genomic_DNA"/>
</dbReference>
<name>A0A976XKE6_THEOR</name>
<dbReference type="Proteomes" id="UP000244803">
    <property type="component" value="Chromosome 3"/>
</dbReference>
<reference evidence="1" key="1">
    <citation type="submission" date="2022-07" db="EMBL/GenBank/DDBJ databases">
        <title>Evaluation of T. orientalis genome assembly methods using nanopore sequencing and analysis of variation between genomes.</title>
        <authorList>
            <person name="Yam J."/>
            <person name="Micallef M.L."/>
            <person name="Liu M."/>
            <person name="Djordjevic S.P."/>
            <person name="Bogema D.R."/>
            <person name="Jenkins C."/>
        </authorList>
    </citation>
    <scope>NUCLEOTIDE SEQUENCE</scope>
    <source>
        <strain evidence="1">Fish Creek</strain>
    </source>
</reference>
<organism evidence="1 2">
    <name type="scientific">Theileria orientalis</name>
    <dbReference type="NCBI Taxonomy" id="68886"/>
    <lineage>
        <taxon>Eukaryota</taxon>
        <taxon>Sar</taxon>
        <taxon>Alveolata</taxon>
        <taxon>Apicomplexa</taxon>
        <taxon>Aconoidasida</taxon>
        <taxon>Piroplasmida</taxon>
        <taxon>Theileriidae</taxon>
        <taxon>Theileria</taxon>
    </lineage>
</organism>
<protein>
    <submittedName>
        <fullName evidence="1">Uncharacterized protein</fullName>
    </submittedName>
</protein>
<accession>A0A976XKE6</accession>